<dbReference type="OrthoDB" id="2013098at2759"/>
<evidence type="ECO:0008006" key="4">
    <source>
        <dbReference type="Google" id="ProtNLM"/>
    </source>
</evidence>
<dbReference type="STRING" id="3635.A0A1U8KTK0"/>
<dbReference type="PANTHER" id="PTHR35317">
    <property type="entry name" value="OS04G0629600 PROTEIN"/>
    <property type="match status" value="1"/>
</dbReference>
<evidence type="ECO:0000313" key="3">
    <source>
        <dbReference type="RefSeq" id="XP_016704323.1"/>
    </source>
</evidence>
<dbReference type="SUPFAM" id="SSF57756">
    <property type="entry name" value="Retrovirus zinc finger-like domains"/>
    <property type="match status" value="1"/>
</dbReference>
<dbReference type="InterPro" id="IPR036875">
    <property type="entry name" value="Znf_CCHC_sf"/>
</dbReference>
<dbReference type="GO" id="GO:0003676">
    <property type="term" value="F:nucleic acid binding"/>
    <property type="evidence" value="ECO:0007669"/>
    <property type="project" value="InterPro"/>
</dbReference>
<dbReference type="RefSeq" id="XP_016704323.1">
    <property type="nucleotide sequence ID" value="XM_016848834.1"/>
</dbReference>
<keyword evidence="2" id="KW-1185">Reference proteome</keyword>
<dbReference type="GO" id="GO:0008270">
    <property type="term" value="F:zinc ion binding"/>
    <property type="evidence" value="ECO:0007669"/>
    <property type="project" value="InterPro"/>
</dbReference>
<dbReference type="PANTHER" id="PTHR35317:SF34">
    <property type="match status" value="1"/>
</dbReference>
<proteinExistence type="predicted"/>
<evidence type="ECO:0000313" key="2">
    <source>
        <dbReference type="Proteomes" id="UP000818029"/>
    </source>
</evidence>
<sequence>MKDGETVNDYFARTLTIANKMKVNGENKSDREVVENILRSMTTKFNYVVCSIKKAQDTSNLSIDELQSSLLVHEQRMISLEKEQVLKVTYEESSTQGQGRGGYRGRGRGRRRENFDKSTVECFNCHKLGHFSGNVKARKAII</sequence>
<dbReference type="PaxDb" id="3635-A0A1U8KTK0"/>
<dbReference type="Proteomes" id="UP000818029">
    <property type="component" value="Chromosome D13"/>
</dbReference>
<evidence type="ECO:0000256" key="1">
    <source>
        <dbReference type="SAM" id="MobiDB-lite"/>
    </source>
</evidence>
<name>A0A1U8KTK0_GOSHI</name>
<accession>A0A1U8KTK0</accession>
<reference evidence="3" key="2">
    <citation type="submission" date="2025-08" db="UniProtKB">
        <authorList>
            <consortium name="RefSeq"/>
        </authorList>
    </citation>
    <scope>IDENTIFICATION</scope>
</reference>
<dbReference type="KEGG" id="ghi:107919360"/>
<dbReference type="AlphaFoldDB" id="A0A1U8KTK0"/>
<dbReference type="Pfam" id="PF14223">
    <property type="entry name" value="Retrotran_gag_2"/>
    <property type="match status" value="1"/>
</dbReference>
<dbReference type="GeneID" id="107919360"/>
<organism evidence="2 3">
    <name type="scientific">Gossypium hirsutum</name>
    <name type="common">Upland cotton</name>
    <name type="synonym">Gossypium mexicanum</name>
    <dbReference type="NCBI Taxonomy" id="3635"/>
    <lineage>
        <taxon>Eukaryota</taxon>
        <taxon>Viridiplantae</taxon>
        <taxon>Streptophyta</taxon>
        <taxon>Embryophyta</taxon>
        <taxon>Tracheophyta</taxon>
        <taxon>Spermatophyta</taxon>
        <taxon>Magnoliopsida</taxon>
        <taxon>eudicotyledons</taxon>
        <taxon>Gunneridae</taxon>
        <taxon>Pentapetalae</taxon>
        <taxon>rosids</taxon>
        <taxon>malvids</taxon>
        <taxon>Malvales</taxon>
        <taxon>Malvaceae</taxon>
        <taxon>Malvoideae</taxon>
        <taxon>Gossypium</taxon>
    </lineage>
</organism>
<reference evidence="2" key="1">
    <citation type="journal article" date="2020" name="Nat. Genet.">
        <title>Genomic diversifications of five Gossypium allopolyploid species and their impact on cotton improvement.</title>
        <authorList>
            <person name="Chen Z.J."/>
            <person name="Sreedasyam A."/>
            <person name="Ando A."/>
            <person name="Song Q."/>
            <person name="De Santiago L.M."/>
            <person name="Hulse-Kemp A.M."/>
            <person name="Ding M."/>
            <person name="Ye W."/>
            <person name="Kirkbride R.C."/>
            <person name="Jenkins J."/>
            <person name="Plott C."/>
            <person name="Lovell J."/>
            <person name="Lin Y.M."/>
            <person name="Vaughn R."/>
            <person name="Liu B."/>
            <person name="Simpson S."/>
            <person name="Scheffler B.E."/>
            <person name="Wen L."/>
            <person name="Saski C.A."/>
            <person name="Grover C.E."/>
            <person name="Hu G."/>
            <person name="Conover J.L."/>
            <person name="Carlson J.W."/>
            <person name="Shu S."/>
            <person name="Boston L.B."/>
            <person name="Williams M."/>
            <person name="Peterson D.G."/>
            <person name="McGee K."/>
            <person name="Jones D.C."/>
            <person name="Wendel J.F."/>
            <person name="Stelly D.M."/>
            <person name="Grimwood J."/>
            <person name="Schmutz J."/>
        </authorList>
    </citation>
    <scope>NUCLEOTIDE SEQUENCE [LARGE SCALE GENOMIC DNA]</scope>
    <source>
        <strain evidence="2">cv. TM-1</strain>
    </source>
</reference>
<protein>
    <recommendedName>
        <fullName evidence="4">Retrovirus-related Pol polyprotein from transposon TNT 1-94</fullName>
    </recommendedName>
</protein>
<feature type="region of interest" description="Disordered" evidence="1">
    <location>
        <begin position="91"/>
        <end position="111"/>
    </location>
</feature>
<gene>
    <name evidence="3" type="primary">LOC107919360</name>
</gene>